<dbReference type="Proteomes" id="UP000004994">
    <property type="component" value="Chromosome 2"/>
</dbReference>
<keyword evidence="2" id="KW-1185">Reference proteome</keyword>
<protein>
    <submittedName>
        <fullName evidence="1">Uncharacterized protein</fullName>
    </submittedName>
</protein>
<evidence type="ECO:0000313" key="1">
    <source>
        <dbReference type="EnsemblPlants" id="Solyc02g068445.1.1"/>
    </source>
</evidence>
<dbReference type="EnsemblPlants" id="Solyc02g068445.1.1">
    <property type="protein sequence ID" value="Solyc02g068445.1.1"/>
    <property type="gene ID" value="Solyc02g068445.1"/>
</dbReference>
<name>A0A3Q7F1F1_SOLLC</name>
<dbReference type="AlphaFoldDB" id="A0A3Q7F1F1"/>
<proteinExistence type="predicted"/>
<dbReference type="InParanoid" id="A0A3Q7F1F1"/>
<organism evidence="1">
    <name type="scientific">Solanum lycopersicum</name>
    <name type="common">Tomato</name>
    <name type="synonym">Lycopersicon esculentum</name>
    <dbReference type="NCBI Taxonomy" id="4081"/>
    <lineage>
        <taxon>Eukaryota</taxon>
        <taxon>Viridiplantae</taxon>
        <taxon>Streptophyta</taxon>
        <taxon>Embryophyta</taxon>
        <taxon>Tracheophyta</taxon>
        <taxon>Spermatophyta</taxon>
        <taxon>Magnoliopsida</taxon>
        <taxon>eudicotyledons</taxon>
        <taxon>Gunneridae</taxon>
        <taxon>Pentapetalae</taxon>
        <taxon>asterids</taxon>
        <taxon>lamiids</taxon>
        <taxon>Solanales</taxon>
        <taxon>Solanaceae</taxon>
        <taxon>Solanoideae</taxon>
        <taxon>Solaneae</taxon>
        <taxon>Solanum</taxon>
        <taxon>Solanum subgen. Lycopersicon</taxon>
    </lineage>
</organism>
<reference evidence="1" key="2">
    <citation type="submission" date="2019-01" db="UniProtKB">
        <authorList>
            <consortium name="EnsemblPlants"/>
        </authorList>
    </citation>
    <scope>IDENTIFICATION</scope>
    <source>
        <strain evidence="1">cv. Heinz 1706</strain>
    </source>
</reference>
<sequence length="76" mass="8820">MTVPQVIILETTVMQLWFDLIKLLLRKISLLGMARCMSVQVNYFILEEAKCTSGHLSKSVLRIIFYAVKMDYHDVL</sequence>
<evidence type="ECO:0000313" key="2">
    <source>
        <dbReference type="Proteomes" id="UP000004994"/>
    </source>
</evidence>
<reference evidence="1" key="1">
    <citation type="journal article" date="2012" name="Nature">
        <title>The tomato genome sequence provides insights into fleshy fruit evolution.</title>
        <authorList>
            <consortium name="Tomato Genome Consortium"/>
        </authorList>
    </citation>
    <scope>NUCLEOTIDE SEQUENCE [LARGE SCALE GENOMIC DNA]</scope>
    <source>
        <strain evidence="1">cv. Heinz 1706</strain>
    </source>
</reference>
<accession>A0A3Q7F1F1</accession>
<dbReference type="Gramene" id="Solyc02g068445.1.1">
    <property type="protein sequence ID" value="Solyc02g068445.1.1"/>
    <property type="gene ID" value="Solyc02g068445.1"/>
</dbReference>